<dbReference type="InterPro" id="IPR051400">
    <property type="entry name" value="HAD-like_hydrolase"/>
</dbReference>
<dbReference type="EMBL" id="JAWJBA010000004">
    <property type="protein sequence ID" value="MDV2685639.1"/>
    <property type="molecule type" value="Genomic_DNA"/>
</dbReference>
<gene>
    <name evidence="5" type="ORF">RYX56_14835</name>
</gene>
<evidence type="ECO:0000313" key="5">
    <source>
        <dbReference type="EMBL" id="MDV2685639.1"/>
    </source>
</evidence>
<keyword evidence="3 5" id="KW-0378">Hydrolase</keyword>
<evidence type="ECO:0000256" key="2">
    <source>
        <dbReference type="ARBA" id="ARBA00022723"/>
    </source>
</evidence>
<evidence type="ECO:0000256" key="3">
    <source>
        <dbReference type="ARBA" id="ARBA00022801"/>
    </source>
</evidence>
<dbReference type="PANTHER" id="PTHR46470:SF2">
    <property type="entry name" value="GLYCERALDEHYDE 3-PHOSPHATE PHOSPHATASE"/>
    <property type="match status" value="1"/>
</dbReference>
<dbReference type="GO" id="GO:0016787">
    <property type="term" value="F:hydrolase activity"/>
    <property type="evidence" value="ECO:0007669"/>
    <property type="project" value="UniProtKB-KW"/>
</dbReference>
<dbReference type="InterPro" id="IPR036412">
    <property type="entry name" value="HAD-like_sf"/>
</dbReference>
<dbReference type="Gene3D" id="3.40.50.1000">
    <property type="entry name" value="HAD superfamily/HAD-like"/>
    <property type="match status" value="1"/>
</dbReference>
<organism evidence="5 6">
    <name type="scientific">Alkalihalophilus lindianensis</name>
    <dbReference type="NCBI Taxonomy" id="1630542"/>
    <lineage>
        <taxon>Bacteria</taxon>
        <taxon>Bacillati</taxon>
        <taxon>Bacillota</taxon>
        <taxon>Bacilli</taxon>
        <taxon>Bacillales</taxon>
        <taxon>Bacillaceae</taxon>
        <taxon>Alkalihalophilus</taxon>
    </lineage>
</organism>
<dbReference type="SFLD" id="SFLDS00003">
    <property type="entry name" value="Haloacid_Dehalogenase"/>
    <property type="match status" value="1"/>
</dbReference>
<dbReference type="Pfam" id="PF00702">
    <property type="entry name" value="Hydrolase"/>
    <property type="match status" value="1"/>
</dbReference>
<accession>A0ABU3XCM4</accession>
<reference evidence="5 6" key="1">
    <citation type="submission" date="2023-10" db="EMBL/GenBank/DDBJ databases">
        <title>Screening of Alkalihalobacillus lindianensis BZ-TG-R113 and Its Alleviation of Salt Stress on Rapeseed Growth.</title>
        <authorList>
            <person name="Zhao B."/>
            <person name="Guo T."/>
        </authorList>
    </citation>
    <scope>NUCLEOTIDE SEQUENCE [LARGE SCALE GENOMIC DNA]</scope>
    <source>
        <strain evidence="5 6">BZ-TG-R113</strain>
    </source>
</reference>
<dbReference type="SUPFAM" id="SSF56784">
    <property type="entry name" value="HAD-like"/>
    <property type="match status" value="1"/>
</dbReference>
<name>A0ABU3XCM4_9BACI</name>
<dbReference type="EC" id="3.1.3.-" evidence="5"/>
<keyword evidence="2" id="KW-0479">Metal-binding</keyword>
<evidence type="ECO:0000313" key="6">
    <source>
        <dbReference type="Proteomes" id="UP001287282"/>
    </source>
</evidence>
<dbReference type="NCBIfam" id="TIGR01549">
    <property type="entry name" value="HAD-SF-IA-v1"/>
    <property type="match status" value="1"/>
</dbReference>
<comment type="caution">
    <text evidence="5">The sequence shown here is derived from an EMBL/GenBank/DDBJ whole genome shotgun (WGS) entry which is preliminary data.</text>
</comment>
<dbReference type="Gene3D" id="1.10.150.240">
    <property type="entry name" value="Putative phosphatase, domain 2"/>
    <property type="match status" value="1"/>
</dbReference>
<proteinExistence type="predicted"/>
<comment type="cofactor">
    <cofactor evidence="1">
        <name>Mg(2+)</name>
        <dbReference type="ChEBI" id="CHEBI:18420"/>
    </cofactor>
</comment>
<evidence type="ECO:0000256" key="4">
    <source>
        <dbReference type="ARBA" id="ARBA00022842"/>
    </source>
</evidence>
<dbReference type="InterPro" id="IPR023198">
    <property type="entry name" value="PGP-like_dom2"/>
</dbReference>
<dbReference type="Proteomes" id="UP001287282">
    <property type="component" value="Unassembled WGS sequence"/>
</dbReference>
<dbReference type="InterPro" id="IPR006439">
    <property type="entry name" value="HAD-SF_hydro_IA"/>
</dbReference>
<protein>
    <submittedName>
        <fullName evidence="5">HAD family hydrolase</fullName>
        <ecNumber evidence="5">3.1.3.-</ecNumber>
    </submittedName>
</protein>
<dbReference type="InterPro" id="IPR023214">
    <property type="entry name" value="HAD_sf"/>
</dbReference>
<dbReference type="PANTHER" id="PTHR46470">
    <property type="entry name" value="N-ACYLNEURAMINATE-9-PHOSPHATASE"/>
    <property type="match status" value="1"/>
</dbReference>
<dbReference type="PRINTS" id="PR00413">
    <property type="entry name" value="HADHALOGNASE"/>
</dbReference>
<keyword evidence="6" id="KW-1185">Reference proteome</keyword>
<dbReference type="RefSeq" id="WP_317122809.1">
    <property type="nucleotide sequence ID" value="NZ_JAWJBA010000004.1"/>
</dbReference>
<sequence>MDKHTRAVFFDLDDTLYDQLLPFARAIKQESLDIGTNNIEEIFKSSRKASDLLWEEYKKGNLSLDGLRRERLIRSFREYGITLTRSQASGIQESYEKYQGEISLFPSVKKAVKLLKDNHIICGIITNGPVQHQKRKIEALKLSELISDEYIFVSDGIGFAKPDKNIFSYVSKRINIPANQSVYIGDSWENDVVPAYEAGWTPVWYNYRHRKGGTGKEPEIIDDYGRLISYLKEKIS</sequence>
<dbReference type="SFLD" id="SFLDG01129">
    <property type="entry name" value="C1.5:_HAD__Beta-PGM__Phosphata"/>
    <property type="match status" value="1"/>
</dbReference>
<keyword evidence="4" id="KW-0460">Magnesium</keyword>
<evidence type="ECO:0000256" key="1">
    <source>
        <dbReference type="ARBA" id="ARBA00001946"/>
    </source>
</evidence>